<proteinExistence type="predicted"/>
<dbReference type="EMBL" id="KB206969">
    <property type="protein sequence ID" value="ELP86430.1"/>
    <property type="molecule type" value="Genomic_DNA"/>
</dbReference>
<dbReference type="OMA" id="DSENNDW"/>
<evidence type="ECO:0000313" key="3">
    <source>
        <dbReference type="Proteomes" id="UP000014680"/>
    </source>
</evidence>
<protein>
    <submittedName>
        <fullName evidence="2">Uncharacterized protein</fullName>
    </submittedName>
</protein>
<sequence>MGILFSKAKPVETDSEREERIDKSEHSQCTKVVTPDNLPMCIKTFNNVLLKWSGLTKNEVIFDSENNDWEKFVEGIDSVGQNTLFVNISQNGYVFGCFCGQKITPDKTCIAQDARNFIFRLVNPKDPTDNPRRWVLCNNKNNQQDELIDWIKVYKNDEQIMYEVGVCGFRIAKKTTNKSYYDHIEDCHGPLNVDKEHSKFYFDDWTKSGEFFDNKRVIVLKFS</sequence>
<keyword evidence="3" id="KW-1185">Reference proteome</keyword>
<feature type="compositionally biased region" description="Basic and acidic residues" evidence="1">
    <location>
        <begin position="9"/>
        <end position="26"/>
    </location>
</feature>
<dbReference type="VEuPathDB" id="AmoebaDB:EIN_031410"/>
<name>A0A0A1TY61_ENTIV</name>
<evidence type="ECO:0000256" key="1">
    <source>
        <dbReference type="SAM" id="MobiDB-lite"/>
    </source>
</evidence>
<dbReference type="OrthoDB" id="27151at2759"/>
<accession>A0A0A1TY61</accession>
<reference evidence="2 3" key="1">
    <citation type="submission" date="2012-10" db="EMBL/GenBank/DDBJ databases">
        <authorList>
            <person name="Zafar N."/>
            <person name="Inman J."/>
            <person name="Hall N."/>
            <person name="Lorenzi H."/>
            <person name="Caler E."/>
        </authorList>
    </citation>
    <scope>NUCLEOTIDE SEQUENCE [LARGE SCALE GENOMIC DNA]</scope>
    <source>
        <strain evidence="2 3">IP1</strain>
    </source>
</reference>
<evidence type="ECO:0000313" key="2">
    <source>
        <dbReference type="EMBL" id="ELP86430.1"/>
    </source>
</evidence>
<organism evidence="2 3">
    <name type="scientific">Entamoeba invadens IP1</name>
    <dbReference type="NCBI Taxonomy" id="370355"/>
    <lineage>
        <taxon>Eukaryota</taxon>
        <taxon>Amoebozoa</taxon>
        <taxon>Evosea</taxon>
        <taxon>Archamoebae</taxon>
        <taxon>Mastigamoebida</taxon>
        <taxon>Entamoebidae</taxon>
        <taxon>Entamoeba</taxon>
    </lineage>
</organism>
<dbReference type="RefSeq" id="XP_004185776.1">
    <property type="nucleotide sequence ID" value="XM_004185728.1"/>
</dbReference>
<dbReference type="Proteomes" id="UP000014680">
    <property type="component" value="Unassembled WGS sequence"/>
</dbReference>
<dbReference type="KEGG" id="eiv:EIN_031410"/>
<gene>
    <name evidence="2" type="ORF">EIN_031410</name>
</gene>
<dbReference type="AlphaFoldDB" id="A0A0A1TY61"/>
<feature type="region of interest" description="Disordered" evidence="1">
    <location>
        <begin position="1"/>
        <end position="26"/>
    </location>
</feature>
<dbReference type="GeneID" id="14885429"/>